<dbReference type="Proteomes" id="UP000217507">
    <property type="component" value="Chromosome"/>
</dbReference>
<dbReference type="PANTHER" id="PTHR38340:SF1">
    <property type="entry name" value="S-LAYER PROTEIN"/>
    <property type="match status" value="1"/>
</dbReference>
<dbReference type="InterPro" id="IPR050557">
    <property type="entry name" value="RTX_toxin/Mannuronan_C5-epim"/>
</dbReference>
<dbReference type="PRINTS" id="PR00313">
    <property type="entry name" value="CABNDNGRPT"/>
</dbReference>
<sequence>MANTAPLLNNTGNLTLFSIIEDLIPTTNVGTLVSDIIGNAISDPDASALKGIAVTFVDNSNGTWEYTLNNGTSWTTFGTPSLTAARLLPSNANTKIRFHPNANFSGTADINFYAWDQTTGTSGSTANILAGKGGTTAFSTNYEGASITVTPVNDTAPTLNAGSPTLPTINEDAPLISNKGSLLADLVRGLISDSDPDYQGIAVTGADNNNGSWQYSLDGGVNWLNFGNASDNSATLLLPSIRLYDGSLGSLPTSQGWLKFGASPPVFPLFPVGGTQSLITGGIQLNSSSIGSSGYSNYNSYAPILFNQAFPELDPVKGFTISFDVKINGETHTSDDNGDGIQDRAGFSVIVVTSDKTKAIELGFWTDEIWAQTASPLFTHSTTERAFRNTTTAVTRYHLVVENNTYKLFAPDSSTPILSGNLRDYSAFNHSTAAPSPITSLPFDPYETPNFLFLGDNTTSAQASSNLTQVELQTNTRVRFVPNADYNGQANLTFRAWDGSNGVAGGTTGVNAAVNGNATAFSSNTLTASITVSPINNPIQGTTGLDKLYGTANEDIINGNEGNDYLFGRAGNDTLDGGEGNDYLFGGTGNDTLDGGEGSDLLYGNEDNDIINGGVGNDNLDGGTGDDILRGGTGNDIYTVDTVGDVIEENPNEGTDKVNSYISWTLGANLENLTLLGNTIIDGTGNELDNHIIGNNAVNRLEGGDGNDWLIGKDGNDILIGGNGNDRLNGETGEDTLEGGLGNDVYEIDSVGDVIIEAADAGIDTVISSVDWTLGVNLENLTLVGNQATLGIGNDLDNRITGNNADNVLFGEAGNDILNGGAGNDELFGSDGNDILNGGAGNDELFGSDGNDILNGGAGNDELFGGAGNDILNGGTGADSFSFGNPGNPFNNSDFGIDTVADFAVGVDDIKLDKVSFSALTSVVGNGFSVGGEFASVSNDTLAAISNGLIVYSLGSGRLFYNQNGSADGLGSGAHFATLSGAPTLTANNFVIF</sequence>
<dbReference type="InterPro" id="IPR011049">
    <property type="entry name" value="Serralysin-like_metalloprot_C"/>
</dbReference>
<organism evidence="3 4">
    <name type="scientific">Trichormus variabilis NIES-23</name>
    <dbReference type="NCBI Taxonomy" id="1973479"/>
    <lineage>
        <taxon>Bacteria</taxon>
        <taxon>Bacillati</taxon>
        <taxon>Cyanobacteriota</taxon>
        <taxon>Cyanophyceae</taxon>
        <taxon>Nostocales</taxon>
        <taxon>Nostocaceae</taxon>
        <taxon>Trichormus</taxon>
    </lineage>
</organism>
<dbReference type="Pfam" id="PF00353">
    <property type="entry name" value="HemolysinCabind"/>
    <property type="match status" value="5"/>
</dbReference>
<dbReference type="InterPro" id="IPR018511">
    <property type="entry name" value="Hemolysin-typ_Ca-bd_CS"/>
</dbReference>
<dbReference type="GO" id="GO:0005509">
    <property type="term" value="F:calcium ion binding"/>
    <property type="evidence" value="ECO:0007669"/>
    <property type="project" value="InterPro"/>
</dbReference>
<dbReference type="SMR" id="A0A1Z4KS33"/>
<accession>A0A1Z4KS33</accession>
<name>A0A1Z4KS33_ANAVA</name>
<keyword evidence="2" id="KW-0964">Secreted</keyword>
<dbReference type="AlphaFoldDB" id="A0A1Z4KS33"/>
<evidence type="ECO:0000256" key="2">
    <source>
        <dbReference type="ARBA" id="ARBA00022525"/>
    </source>
</evidence>
<gene>
    <name evidence="3" type="ORF">NIES23_45850</name>
</gene>
<dbReference type="PROSITE" id="PS00330">
    <property type="entry name" value="HEMOLYSIN_CALCIUM"/>
    <property type="match status" value="9"/>
</dbReference>
<evidence type="ECO:0000256" key="1">
    <source>
        <dbReference type="ARBA" id="ARBA00004613"/>
    </source>
</evidence>
<dbReference type="GO" id="GO:0005576">
    <property type="term" value="C:extracellular region"/>
    <property type="evidence" value="ECO:0007669"/>
    <property type="project" value="UniProtKB-SubCell"/>
</dbReference>
<evidence type="ECO:0000313" key="3">
    <source>
        <dbReference type="EMBL" id="BAY71764.1"/>
    </source>
</evidence>
<evidence type="ECO:0000313" key="4">
    <source>
        <dbReference type="Proteomes" id="UP000217507"/>
    </source>
</evidence>
<protein>
    <submittedName>
        <fullName evidence="3">Outer membrane secretion protein</fullName>
    </submittedName>
</protein>
<dbReference type="PANTHER" id="PTHR38340">
    <property type="entry name" value="S-LAYER PROTEIN"/>
    <property type="match status" value="1"/>
</dbReference>
<proteinExistence type="predicted"/>
<dbReference type="InterPro" id="IPR001343">
    <property type="entry name" value="Hemolysn_Ca-bd"/>
</dbReference>
<reference evidence="3 4" key="1">
    <citation type="submission" date="2017-06" db="EMBL/GenBank/DDBJ databases">
        <title>Genome sequencing of cyanobaciteial culture collection at National Institute for Environmental Studies (NIES).</title>
        <authorList>
            <person name="Hirose Y."/>
            <person name="Shimura Y."/>
            <person name="Fujisawa T."/>
            <person name="Nakamura Y."/>
            <person name="Kawachi M."/>
        </authorList>
    </citation>
    <scope>NUCLEOTIDE SEQUENCE [LARGE SCALE GENOMIC DNA]</scope>
    <source>
        <strain evidence="3 4">NIES-23</strain>
    </source>
</reference>
<dbReference type="SUPFAM" id="SSF51120">
    <property type="entry name" value="beta-Roll"/>
    <property type="match status" value="4"/>
</dbReference>
<dbReference type="Gene3D" id="2.150.10.10">
    <property type="entry name" value="Serralysin-like metalloprotease, C-terminal"/>
    <property type="match status" value="4"/>
</dbReference>
<dbReference type="EMBL" id="AP018216">
    <property type="protein sequence ID" value="BAY71764.1"/>
    <property type="molecule type" value="Genomic_DNA"/>
</dbReference>
<comment type="subcellular location">
    <subcellularLocation>
        <location evidence="1">Secreted</location>
    </subcellularLocation>
</comment>